<evidence type="ECO:0000313" key="1">
    <source>
        <dbReference type="EMBL" id="VDM50705.1"/>
    </source>
</evidence>
<dbReference type="EMBL" id="UYWY01026825">
    <property type="protein sequence ID" value="VDM50705.1"/>
    <property type="molecule type" value="Genomic_DNA"/>
</dbReference>
<reference evidence="1 2" key="2">
    <citation type="submission" date="2018-11" db="EMBL/GenBank/DDBJ databases">
        <authorList>
            <consortium name="Pathogen Informatics"/>
        </authorList>
    </citation>
    <scope>NUCLEOTIDE SEQUENCE [LARGE SCALE GENOMIC DNA]</scope>
</reference>
<proteinExistence type="predicted"/>
<name>A0A183VF64_TOXCA</name>
<evidence type="ECO:0000313" key="2">
    <source>
        <dbReference type="Proteomes" id="UP000050794"/>
    </source>
</evidence>
<dbReference type="Proteomes" id="UP000050794">
    <property type="component" value="Unassembled WGS sequence"/>
</dbReference>
<gene>
    <name evidence="1" type="ORF">TCNE_LOCUS19384</name>
</gene>
<dbReference type="AlphaFoldDB" id="A0A183VF64"/>
<dbReference type="WBParaSite" id="TCNE_0001938801-mRNA-1">
    <property type="protein sequence ID" value="TCNE_0001938801-mRNA-1"/>
    <property type="gene ID" value="TCNE_0001938801"/>
</dbReference>
<protein>
    <submittedName>
        <fullName evidence="3">Transposase</fullName>
    </submittedName>
</protein>
<organism evidence="2 3">
    <name type="scientific">Toxocara canis</name>
    <name type="common">Canine roundworm</name>
    <dbReference type="NCBI Taxonomy" id="6265"/>
    <lineage>
        <taxon>Eukaryota</taxon>
        <taxon>Metazoa</taxon>
        <taxon>Ecdysozoa</taxon>
        <taxon>Nematoda</taxon>
        <taxon>Chromadorea</taxon>
        <taxon>Rhabditida</taxon>
        <taxon>Spirurina</taxon>
        <taxon>Ascaridomorpha</taxon>
        <taxon>Ascaridoidea</taxon>
        <taxon>Toxocaridae</taxon>
        <taxon>Toxocara</taxon>
    </lineage>
</organism>
<accession>A0A183VF64</accession>
<sequence>MIDTIVLHTALDSITLCGVDVHEVRMGGRQEQAISRRLRNGFR</sequence>
<evidence type="ECO:0000313" key="3">
    <source>
        <dbReference type="WBParaSite" id="TCNE_0001938801-mRNA-1"/>
    </source>
</evidence>
<reference evidence="3" key="1">
    <citation type="submission" date="2016-06" db="UniProtKB">
        <authorList>
            <consortium name="WormBaseParasite"/>
        </authorList>
    </citation>
    <scope>IDENTIFICATION</scope>
</reference>
<keyword evidence="2" id="KW-1185">Reference proteome</keyword>